<proteinExistence type="predicted"/>
<dbReference type="EMBL" id="FPBH01000024">
    <property type="protein sequence ID" value="SFU24051.1"/>
    <property type="molecule type" value="Genomic_DNA"/>
</dbReference>
<protein>
    <submittedName>
        <fullName evidence="2">Uncharacterized protein</fullName>
    </submittedName>
</protein>
<reference evidence="2 3" key="1">
    <citation type="submission" date="2016-10" db="EMBL/GenBank/DDBJ databases">
        <authorList>
            <person name="de Groot N.N."/>
        </authorList>
    </citation>
    <scope>NUCLEOTIDE SEQUENCE [LARGE SCALE GENOMIC DNA]</scope>
    <source>
        <strain evidence="2 3">LMG 27731</strain>
    </source>
</reference>
<keyword evidence="1" id="KW-0472">Membrane</keyword>
<keyword evidence="1" id="KW-1133">Transmembrane helix</keyword>
<sequence>MAGYAMSSKDSDGVSVIPCLLSIVVLVYGTYEFASRRHLHIMYLMLAALGIIGCTLFEDRLPAEA</sequence>
<evidence type="ECO:0000256" key="1">
    <source>
        <dbReference type="SAM" id="Phobius"/>
    </source>
</evidence>
<evidence type="ECO:0000313" key="2">
    <source>
        <dbReference type="EMBL" id="SFU24051.1"/>
    </source>
</evidence>
<name>A0A1I7EJE4_9BURK</name>
<evidence type="ECO:0000313" key="3">
    <source>
        <dbReference type="Proteomes" id="UP000198844"/>
    </source>
</evidence>
<feature type="transmembrane region" description="Helical" evidence="1">
    <location>
        <begin position="12"/>
        <end position="31"/>
    </location>
</feature>
<accession>A0A1I7EJE4</accession>
<dbReference type="Proteomes" id="UP000198844">
    <property type="component" value="Unassembled WGS sequence"/>
</dbReference>
<organism evidence="2 3">
    <name type="scientific">Paraburkholderia aspalathi</name>
    <dbReference type="NCBI Taxonomy" id="1324617"/>
    <lineage>
        <taxon>Bacteria</taxon>
        <taxon>Pseudomonadati</taxon>
        <taxon>Pseudomonadota</taxon>
        <taxon>Betaproteobacteria</taxon>
        <taxon>Burkholderiales</taxon>
        <taxon>Burkholderiaceae</taxon>
        <taxon>Paraburkholderia</taxon>
    </lineage>
</organism>
<dbReference type="AlphaFoldDB" id="A0A1I7EJE4"/>
<gene>
    <name evidence="2" type="ORF">SAMN05192563_1024121</name>
</gene>
<keyword evidence="1" id="KW-0812">Transmembrane</keyword>
<feature type="transmembrane region" description="Helical" evidence="1">
    <location>
        <begin position="37"/>
        <end position="57"/>
    </location>
</feature>